<feature type="compositionally biased region" description="Polar residues" evidence="1">
    <location>
        <begin position="77"/>
        <end position="87"/>
    </location>
</feature>
<evidence type="ECO:0000313" key="2">
    <source>
        <dbReference type="EMBL" id="KAL2722898.1"/>
    </source>
</evidence>
<gene>
    <name evidence="2" type="ORF">V1477_019489</name>
</gene>
<accession>A0ABD2AQK0</accession>
<feature type="region of interest" description="Disordered" evidence="1">
    <location>
        <begin position="64"/>
        <end position="94"/>
    </location>
</feature>
<proteinExistence type="predicted"/>
<comment type="caution">
    <text evidence="2">The sequence shown here is derived from an EMBL/GenBank/DDBJ whole genome shotgun (WGS) entry which is preliminary data.</text>
</comment>
<dbReference type="AlphaFoldDB" id="A0ABD2AQK0"/>
<evidence type="ECO:0000256" key="1">
    <source>
        <dbReference type="SAM" id="MobiDB-lite"/>
    </source>
</evidence>
<protein>
    <submittedName>
        <fullName evidence="2">Uncharacterized protein</fullName>
    </submittedName>
</protein>
<dbReference type="EMBL" id="JAYRBN010000115">
    <property type="protein sequence ID" value="KAL2722898.1"/>
    <property type="molecule type" value="Genomic_DNA"/>
</dbReference>
<sequence>MLKPLVNSKEIVVSGSDVLNERRRITNDKAKTSYVRPLNLGNGIFAGKADTEFKKFKELKAVDTSTESTLGHEDATESQQIASSRSNGLKKKESQNIFSSIKIEEFETADKRFKSTLGYDKNATES</sequence>
<keyword evidence="3" id="KW-1185">Reference proteome</keyword>
<evidence type="ECO:0000313" key="3">
    <source>
        <dbReference type="Proteomes" id="UP001607303"/>
    </source>
</evidence>
<name>A0ABD2AQK0_VESMC</name>
<reference evidence="2 3" key="1">
    <citation type="journal article" date="2024" name="Ann. Entomol. Soc. Am.">
        <title>Genomic analyses of the southern and eastern yellowjacket wasps (Hymenoptera: Vespidae) reveal evolutionary signatures of social life.</title>
        <authorList>
            <person name="Catto M.A."/>
            <person name="Caine P.B."/>
            <person name="Orr S.E."/>
            <person name="Hunt B.G."/>
            <person name="Goodisman M.A.D."/>
        </authorList>
    </citation>
    <scope>NUCLEOTIDE SEQUENCE [LARGE SCALE GENOMIC DNA]</scope>
    <source>
        <strain evidence="2">232</strain>
        <tissue evidence="2">Head and thorax</tissue>
    </source>
</reference>
<organism evidence="2 3">
    <name type="scientific">Vespula maculifrons</name>
    <name type="common">Eastern yellow jacket</name>
    <name type="synonym">Wasp</name>
    <dbReference type="NCBI Taxonomy" id="7453"/>
    <lineage>
        <taxon>Eukaryota</taxon>
        <taxon>Metazoa</taxon>
        <taxon>Ecdysozoa</taxon>
        <taxon>Arthropoda</taxon>
        <taxon>Hexapoda</taxon>
        <taxon>Insecta</taxon>
        <taxon>Pterygota</taxon>
        <taxon>Neoptera</taxon>
        <taxon>Endopterygota</taxon>
        <taxon>Hymenoptera</taxon>
        <taxon>Apocrita</taxon>
        <taxon>Aculeata</taxon>
        <taxon>Vespoidea</taxon>
        <taxon>Vespidae</taxon>
        <taxon>Vespinae</taxon>
        <taxon>Vespula</taxon>
    </lineage>
</organism>
<dbReference type="Proteomes" id="UP001607303">
    <property type="component" value="Unassembled WGS sequence"/>
</dbReference>